<evidence type="ECO:0000313" key="2">
    <source>
        <dbReference type="Proteomes" id="UP000238479"/>
    </source>
</evidence>
<gene>
    <name evidence="1" type="ORF">RchiOBHm_Chr1g0324651</name>
</gene>
<dbReference type="Proteomes" id="UP000238479">
    <property type="component" value="Chromosome 1"/>
</dbReference>
<accession>A0A2P6S9R8</accession>
<evidence type="ECO:0000313" key="1">
    <source>
        <dbReference type="EMBL" id="PRQ55448.1"/>
    </source>
</evidence>
<dbReference type="EMBL" id="PDCK01000039">
    <property type="protein sequence ID" value="PRQ55448.1"/>
    <property type="molecule type" value="Genomic_DNA"/>
</dbReference>
<organism evidence="1 2">
    <name type="scientific">Rosa chinensis</name>
    <name type="common">China rose</name>
    <dbReference type="NCBI Taxonomy" id="74649"/>
    <lineage>
        <taxon>Eukaryota</taxon>
        <taxon>Viridiplantae</taxon>
        <taxon>Streptophyta</taxon>
        <taxon>Embryophyta</taxon>
        <taxon>Tracheophyta</taxon>
        <taxon>Spermatophyta</taxon>
        <taxon>Magnoliopsida</taxon>
        <taxon>eudicotyledons</taxon>
        <taxon>Gunneridae</taxon>
        <taxon>Pentapetalae</taxon>
        <taxon>rosids</taxon>
        <taxon>fabids</taxon>
        <taxon>Rosales</taxon>
        <taxon>Rosaceae</taxon>
        <taxon>Rosoideae</taxon>
        <taxon>Rosoideae incertae sedis</taxon>
        <taxon>Rosa</taxon>
    </lineage>
</organism>
<comment type="caution">
    <text evidence="1">The sequence shown here is derived from an EMBL/GenBank/DDBJ whole genome shotgun (WGS) entry which is preliminary data.</text>
</comment>
<name>A0A2P6S9R8_ROSCH</name>
<dbReference type="AlphaFoldDB" id="A0A2P6S9R8"/>
<reference evidence="1 2" key="1">
    <citation type="journal article" date="2018" name="Nat. Genet.">
        <title>The Rosa genome provides new insights in the design of modern roses.</title>
        <authorList>
            <person name="Bendahmane M."/>
        </authorList>
    </citation>
    <scope>NUCLEOTIDE SEQUENCE [LARGE SCALE GENOMIC DNA]</scope>
    <source>
        <strain evidence="2">cv. Old Blush</strain>
    </source>
</reference>
<dbReference type="Gramene" id="PRQ55448">
    <property type="protein sequence ID" value="PRQ55448"/>
    <property type="gene ID" value="RchiOBHm_Chr1g0324651"/>
</dbReference>
<protein>
    <submittedName>
        <fullName evidence="1">Uncharacterized protein</fullName>
    </submittedName>
</protein>
<proteinExistence type="predicted"/>
<keyword evidence="2" id="KW-1185">Reference proteome</keyword>
<sequence>MEPVAGGGSERRRESRSVVAVRERSRLVVELFSVFTAIGDDRCTLEDCRCKSGCWNLDCRFWYGGVQVETAVWSVLSQKGIKV</sequence>